<feature type="region of interest" description="Disordered" evidence="1">
    <location>
        <begin position="1"/>
        <end position="28"/>
    </location>
</feature>
<dbReference type="Proteomes" id="UP000746612">
    <property type="component" value="Unassembled WGS sequence"/>
</dbReference>
<dbReference type="EMBL" id="CAJPIJ010000071">
    <property type="protein sequence ID" value="CAG1966119.1"/>
    <property type="molecule type" value="Genomic_DNA"/>
</dbReference>
<reference evidence="2" key="2">
    <citation type="submission" date="2021-03" db="EMBL/GenBank/DDBJ databases">
        <authorList>
            <person name="Alouane T."/>
            <person name="Langin T."/>
            <person name="Bonhomme L."/>
        </authorList>
    </citation>
    <scope>NUCLEOTIDE SEQUENCE</scope>
    <source>
        <strain evidence="2">MDC_Fg202</strain>
    </source>
</reference>
<evidence type="ECO:0000313" key="3">
    <source>
        <dbReference type="EMBL" id="VIO53579.1"/>
    </source>
</evidence>
<protein>
    <submittedName>
        <fullName evidence="3">Uncharacterized protein</fullName>
    </submittedName>
</protein>
<proteinExistence type="predicted"/>
<organism evidence="3">
    <name type="scientific">Gibberella zeae</name>
    <name type="common">Wheat head blight fungus</name>
    <name type="synonym">Fusarium graminearum</name>
    <dbReference type="NCBI Taxonomy" id="5518"/>
    <lineage>
        <taxon>Eukaryota</taxon>
        <taxon>Fungi</taxon>
        <taxon>Dikarya</taxon>
        <taxon>Ascomycota</taxon>
        <taxon>Pezizomycotina</taxon>
        <taxon>Sordariomycetes</taxon>
        <taxon>Hypocreomycetidae</taxon>
        <taxon>Hypocreales</taxon>
        <taxon>Nectriaceae</taxon>
        <taxon>Fusarium</taxon>
    </lineage>
</organism>
<dbReference type="EMBL" id="CAAKMV010000066">
    <property type="protein sequence ID" value="VIO53579.1"/>
    <property type="molecule type" value="Genomic_DNA"/>
</dbReference>
<sequence>MRNKRSILIGGTDWHEADSRKRQTHQDDVKFPRMRRDKMKDGLMRRRRDRELTVSQKMQREVNKSRRLRGRRDEAGAPVIRENLQLSPFARSLDPELQCKQMIYNATCVGTLSGNKLGRTLLEGQQQDLMYRPWAVIVVQPNNER</sequence>
<name>A0A4E9DTV8_GIBZA</name>
<feature type="compositionally biased region" description="Basic and acidic residues" evidence="1">
    <location>
        <begin position="13"/>
        <end position="28"/>
    </location>
</feature>
<reference evidence="3" key="1">
    <citation type="submission" date="2019-04" db="EMBL/GenBank/DDBJ databases">
        <authorList>
            <person name="Melise S."/>
            <person name="Noan J."/>
            <person name="Okalmin O."/>
        </authorList>
    </citation>
    <scope>NUCLEOTIDE SEQUENCE</scope>
    <source>
        <strain evidence="3">FN9</strain>
    </source>
</reference>
<feature type="region of interest" description="Disordered" evidence="1">
    <location>
        <begin position="53"/>
        <end position="74"/>
    </location>
</feature>
<evidence type="ECO:0000313" key="2">
    <source>
        <dbReference type="EMBL" id="CAG1966119.1"/>
    </source>
</evidence>
<dbReference type="AlphaFoldDB" id="A0A4E9DTV8"/>
<accession>A0A4E9DTV8</accession>
<feature type="compositionally biased region" description="Basic and acidic residues" evidence="1">
    <location>
        <begin position="53"/>
        <end position="64"/>
    </location>
</feature>
<gene>
    <name evidence="3" type="ORF">FUG_LOCUS89364</name>
    <name evidence="2" type="ORF">MDCFG202_LOCUS33918</name>
</gene>
<evidence type="ECO:0000256" key="1">
    <source>
        <dbReference type="SAM" id="MobiDB-lite"/>
    </source>
</evidence>